<dbReference type="InterPro" id="IPR006076">
    <property type="entry name" value="FAD-dep_OxRdtase"/>
</dbReference>
<dbReference type="PANTHER" id="PTHR13847:SF201">
    <property type="entry name" value="PUTATIBE OXIDOREDUCTASE"/>
    <property type="match status" value="1"/>
</dbReference>
<dbReference type="Gene3D" id="3.50.50.60">
    <property type="entry name" value="FAD/NAD(P)-binding domain"/>
    <property type="match status" value="1"/>
</dbReference>
<dbReference type="EMBL" id="SRJC01000002">
    <property type="protein sequence ID" value="TGB02815.1"/>
    <property type="molecule type" value="Genomic_DNA"/>
</dbReference>
<comment type="caution">
    <text evidence="2">The sequence shown here is derived from an EMBL/GenBank/DDBJ whole genome shotgun (WGS) entry which is preliminary data.</text>
</comment>
<dbReference type="AlphaFoldDB" id="A0A4Z0GZK6"/>
<dbReference type="Proteomes" id="UP000297982">
    <property type="component" value="Unassembled WGS sequence"/>
</dbReference>
<proteinExistence type="predicted"/>
<organism evidence="2 3">
    <name type="scientific">Halobacillus salinus</name>
    <dbReference type="NCBI Taxonomy" id="192814"/>
    <lineage>
        <taxon>Bacteria</taxon>
        <taxon>Bacillati</taxon>
        <taxon>Bacillota</taxon>
        <taxon>Bacilli</taxon>
        <taxon>Bacillales</taxon>
        <taxon>Bacillaceae</taxon>
        <taxon>Halobacillus</taxon>
    </lineage>
</organism>
<accession>A0A4Z0GZK6</accession>
<reference evidence="2 3" key="1">
    <citation type="journal article" date="2003" name="Int. J. Syst. Evol. Microbiol.">
        <title>Halobacillus salinus sp. nov., isolated from a salt lake on the coast of the East Sea in Korea.</title>
        <authorList>
            <person name="Yoon J.H."/>
            <person name="Kang K.H."/>
            <person name="Park Y.H."/>
        </authorList>
    </citation>
    <scope>NUCLEOTIDE SEQUENCE [LARGE SCALE GENOMIC DNA]</scope>
    <source>
        <strain evidence="2 3">HSL-3</strain>
    </source>
</reference>
<dbReference type="Gene3D" id="3.30.9.10">
    <property type="entry name" value="D-Amino Acid Oxidase, subunit A, domain 2"/>
    <property type="match status" value="1"/>
</dbReference>
<dbReference type="PANTHER" id="PTHR13847">
    <property type="entry name" value="SARCOSINE DEHYDROGENASE-RELATED"/>
    <property type="match status" value="1"/>
</dbReference>
<dbReference type="GO" id="GO:0005737">
    <property type="term" value="C:cytoplasm"/>
    <property type="evidence" value="ECO:0007669"/>
    <property type="project" value="TreeGrafter"/>
</dbReference>
<evidence type="ECO:0000259" key="1">
    <source>
        <dbReference type="Pfam" id="PF01266"/>
    </source>
</evidence>
<dbReference type="Pfam" id="PF01266">
    <property type="entry name" value="DAO"/>
    <property type="match status" value="1"/>
</dbReference>
<dbReference type="RefSeq" id="WP_135327751.1">
    <property type="nucleotide sequence ID" value="NZ_SRJC01000002.1"/>
</dbReference>
<evidence type="ECO:0000313" key="2">
    <source>
        <dbReference type="EMBL" id="TGB02815.1"/>
    </source>
</evidence>
<dbReference type="SUPFAM" id="SSF51905">
    <property type="entry name" value="FAD/NAD(P)-binding domain"/>
    <property type="match status" value="1"/>
</dbReference>
<sequence length="416" mass="47646">MNIQSGTYYWPNTMKEVPTYPSVDEDISCDVLIVGGGSSGAQCAYYLSDTDLNVVLIEKNMVARGSTATNTSLLQYMGEKRFTDLVHTFGDDYSTRHMQLCQEAIDEIEAASIRIPFDSEFTRRDTLYYVSEAEHLNAHMKECEWLQERGAPVEWVSEEWISNHYSFEKLGGIYSRNDGEINSFIFTHGLLEFAAKQGVRIFEHTERVGEHQESGLPVVTVNRGHSIRAKHVIYAAGYEDMDVKKEKKARFVSTYTVTTKPVEAFPGWYGRTLLWETARPYVYIRTTKDNRVIIGGLDEDTSIEEERDSKLLHKRDQLMKELHARFPELKAEPDYYCAAFYGGTVDGLPILGQYNNYPFSYFLMAYGDNGLVYSMMLAKLLKEYLLSGKSDDLTLYDQNRPLKNKTLYHKKSTLSS</sequence>
<dbReference type="STRING" id="192814.GCA_900166575_02844"/>
<gene>
    <name evidence="2" type="ORF">E4663_11715</name>
</gene>
<keyword evidence="3" id="KW-1185">Reference proteome</keyword>
<protein>
    <submittedName>
        <fullName evidence="2">FAD-binding oxidoreductase</fullName>
    </submittedName>
</protein>
<dbReference type="InterPro" id="IPR036188">
    <property type="entry name" value="FAD/NAD-bd_sf"/>
</dbReference>
<name>A0A4Z0GZK6_9BACI</name>
<evidence type="ECO:0000313" key="3">
    <source>
        <dbReference type="Proteomes" id="UP000297982"/>
    </source>
</evidence>
<feature type="domain" description="FAD dependent oxidoreductase" evidence="1">
    <location>
        <begin position="30"/>
        <end position="383"/>
    </location>
</feature>